<dbReference type="AlphaFoldDB" id="A0A2I1MA94"/>
<reference evidence="1 2" key="1">
    <citation type="submission" date="2017-12" db="EMBL/GenBank/DDBJ databases">
        <title>Phylogenetic diversity of female urinary microbiome.</title>
        <authorList>
            <person name="Thomas-White K."/>
            <person name="Wolfe A.J."/>
        </authorList>
    </citation>
    <scope>NUCLEOTIDE SEQUENCE [LARGE SCALE GENOMIC DNA]</scope>
    <source>
        <strain evidence="1 2">UMB0119</strain>
    </source>
</reference>
<dbReference type="InterPro" id="IPR046100">
    <property type="entry name" value="DUF6037"/>
</dbReference>
<protein>
    <submittedName>
        <fullName evidence="1">Uncharacterized protein</fullName>
    </submittedName>
</protein>
<dbReference type="EMBL" id="PKGS01000002">
    <property type="protein sequence ID" value="PKZ17060.1"/>
    <property type="molecule type" value="Genomic_DNA"/>
</dbReference>
<evidence type="ECO:0000313" key="1">
    <source>
        <dbReference type="EMBL" id="PKZ17060.1"/>
    </source>
</evidence>
<accession>A0A2I1MA94</accession>
<proteinExistence type="predicted"/>
<dbReference type="Pfam" id="PF19503">
    <property type="entry name" value="DUF6037"/>
    <property type="match status" value="1"/>
</dbReference>
<organism evidence="1 2">
    <name type="scientific">Anaerococcus octavius</name>
    <dbReference type="NCBI Taxonomy" id="54007"/>
    <lineage>
        <taxon>Bacteria</taxon>
        <taxon>Bacillati</taxon>
        <taxon>Bacillota</taxon>
        <taxon>Tissierellia</taxon>
        <taxon>Tissierellales</taxon>
        <taxon>Peptoniphilaceae</taxon>
        <taxon>Anaerococcus</taxon>
    </lineage>
</organism>
<gene>
    <name evidence="1" type="ORF">CYJ34_04570</name>
</gene>
<dbReference type="Proteomes" id="UP000234335">
    <property type="component" value="Unassembled WGS sequence"/>
</dbReference>
<evidence type="ECO:0000313" key="2">
    <source>
        <dbReference type="Proteomes" id="UP000234335"/>
    </source>
</evidence>
<keyword evidence="2" id="KW-1185">Reference proteome</keyword>
<name>A0A2I1MA94_9FIRM</name>
<sequence length="203" mass="24098">MLENLKLLKKDMERLDWTICSFIFNYKDIEYIVLVKRFVENEPRKNKYALVKLHFMRSNDLSNDLVCEANSHSLLVDTRTMREYFEIEYAENLGDILSQFTDYFGRYIPISVPNHISEIEKISMVNSLSISDAEDPRKIYCRNVKRNPEGQKRSMFNADKAKFLRKSLFEHFKDDKSVSFCFSIYPEKENDDAEILKKFAINN</sequence>
<comment type="caution">
    <text evidence="1">The sequence shown here is derived from an EMBL/GenBank/DDBJ whole genome shotgun (WGS) entry which is preliminary data.</text>
</comment>
<dbReference type="RefSeq" id="WP_005954494.1">
    <property type="nucleotide sequence ID" value="NZ_PKGS01000002.1"/>
</dbReference>